<dbReference type="EC" id="1.2.1.-" evidence="9"/>
<dbReference type="GO" id="GO:0016620">
    <property type="term" value="F:oxidoreductase activity, acting on the aldehyde or oxo group of donors, NAD or NADP as acceptor"/>
    <property type="evidence" value="ECO:0007669"/>
    <property type="project" value="InterPro"/>
</dbReference>
<dbReference type="GO" id="GO:0050661">
    <property type="term" value="F:NADP binding"/>
    <property type="evidence" value="ECO:0007669"/>
    <property type="project" value="InterPro"/>
</dbReference>
<dbReference type="InterPro" id="IPR020831">
    <property type="entry name" value="GlycerAld/Erythrose_P_DH"/>
</dbReference>
<comment type="similarity">
    <text evidence="1 8">Belongs to the glyceraldehyde-3-phosphate dehydrogenase family.</text>
</comment>
<dbReference type="Proteomes" id="UP000198771">
    <property type="component" value="Unassembled WGS sequence"/>
</dbReference>
<feature type="binding site" evidence="6">
    <location>
        <position position="123"/>
    </location>
    <ligand>
        <name>NAD(+)</name>
        <dbReference type="ChEBI" id="CHEBI:57540"/>
    </ligand>
</feature>
<dbReference type="CDD" id="cd05214">
    <property type="entry name" value="GAPDH_I_N"/>
    <property type="match status" value="1"/>
</dbReference>
<dbReference type="Pfam" id="PF00044">
    <property type="entry name" value="Gp_dh_N"/>
    <property type="match status" value="1"/>
</dbReference>
<feature type="binding site" evidence="6">
    <location>
        <position position="37"/>
    </location>
    <ligand>
        <name>NAD(+)</name>
        <dbReference type="ChEBI" id="CHEBI:57540"/>
    </ligand>
</feature>
<comment type="subunit">
    <text evidence="2">Homotetramer.</text>
</comment>
<feature type="binding site" evidence="6">
    <location>
        <begin position="13"/>
        <end position="14"/>
    </location>
    <ligand>
        <name>NAD(+)</name>
        <dbReference type="ChEBI" id="CHEBI:57540"/>
    </ligand>
</feature>
<dbReference type="InterPro" id="IPR020828">
    <property type="entry name" value="GlycerAld_3-P_DH_NAD(P)-bd"/>
</dbReference>
<keyword evidence="3 9" id="KW-0560">Oxidoreductase</keyword>
<proteinExistence type="inferred from homology"/>
<dbReference type="SUPFAM" id="SSF51735">
    <property type="entry name" value="NAD(P)-binding Rossmann-fold domains"/>
    <property type="match status" value="1"/>
</dbReference>
<dbReference type="PROSITE" id="PS00071">
    <property type="entry name" value="GAPDH"/>
    <property type="match status" value="1"/>
</dbReference>
<reference evidence="11 12" key="1">
    <citation type="submission" date="2016-10" db="EMBL/GenBank/DDBJ databases">
        <authorList>
            <person name="de Groot N.N."/>
        </authorList>
    </citation>
    <scope>NUCLEOTIDE SEQUENCE [LARGE SCALE GENOMIC DNA]</scope>
    <source>
        <strain evidence="11 12">ASO4-2</strain>
    </source>
</reference>
<evidence type="ECO:0000256" key="3">
    <source>
        <dbReference type="ARBA" id="ARBA00023002"/>
    </source>
</evidence>
<gene>
    <name evidence="11" type="ORF">SAMN05660653_00738</name>
</gene>
<evidence type="ECO:0000256" key="4">
    <source>
        <dbReference type="PIRSR" id="PIRSR000149-1"/>
    </source>
</evidence>
<evidence type="ECO:0000259" key="10">
    <source>
        <dbReference type="SMART" id="SM00846"/>
    </source>
</evidence>
<keyword evidence="6" id="KW-0520">NAD</keyword>
<dbReference type="Gene3D" id="3.40.50.720">
    <property type="entry name" value="NAD(P)-binding Rossmann-like Domain"/>
    <property type="match status" value="1"/>
</dbReference>
<evidence type="ECO:0000313" key="12">
    <source>
        <dbReference type="Proteomes" id="UP000198771"/>
    </source>
</evidence>
<dbReference type="InterPro" id="IPR036291">
    <property type="entry name" value="NAD(P)-bd_dom_sf"/>
</dbReference>
<accession>A0A1G6B1Z3</accession>
<dbReference type="InterPro" id="IPR006424">
    <property type="entry name" value="Glyceraldehyde-3-P_DH_1"/>
</dbReference>
<dbReference type="EMBL" id="FMXO01000003">
    <property type="protein sequence ID" value="SDB14691.1"/>
    <property type="molecule type" value="Genomic_DNA"/>
</dbReference>
<dbReference type="SMART" id="SM00846">
    <property type="entry name" value="Gp_dh_N"/>
    <property type="match status" value="1"/>
</dbReference>
<evidence type="ECO:0000256" key="1">
    <source>
        <dbReference type="ARBA" id="ARBA00007406"/>
    </source>
</evidence>
<feature type="binding site" evidence="5">
    <location>
        <begin position="154"/>
        <end position="156"/>
    </location>
    <ligand>
        <name>D-glyceraldehyde 3-phosphate</name>
        <dbReference type="ChEBI" id="CHEBI:59776"/>
    </ligand>
</feature>
<dbReference type="CDD" id="cd18126">
    <property type="entry name" value="GAPDH_I_C"/>
    <property type="match status" value="1"/>
</dbReference>
<dbReference type="SUPFAM" id="SSF55347">
    <property type="entry name" value="Glyceraldehyde-3-phosphate dehydrogenase-like, C-terminal domain"/>
    <property type="match status" value="1"/>
</dbReference>
<sequence>MQKINIGINGFGRIGRQVLKAIHEKHADRLQVVAVNDLFDVATNVHLFKFDTSYGRFRFEAGASENQMTIGDWTVSSFAQRDPSQIPWQDVGVDIVLECTGIFRSRATAGQHLQAGAKKVIISAPAKEEDVTLVLGVNQDRYDPQKHHILSNASCTTNCLAPPVKVLHDAFGIVKGTMTTVHSYTNDQRILDLPHKDLRRARAAACNIIPTSTGAARALALVMPEMKGRFDGYSLRVPTPTVSVVDCSILLERETTTEELRATLKSAADGPLHGILGYADLPLVSSDFIGDDRSSIVDEEFTLVMGGQGNLIKLVAWYDNEWGYSCRLADLAAFLAEKGL</sequence>
<dbReference type="AlphaFoldDB" id="A0A1G6B1Z3"/>
<name>A0A1G6B1Z3_9BACT</name>
<feature type="binding site" evidence="5">
    <location>
        <position position="185"/>
    </location>
    <ligand>
        <name>D-glyceraldehyde 3-phosphate</name>
        <dbReference type="ChEBI" id="CHEBI:59776"/>
    </ligand>
</feature>
<feature type="domain" description="Glyceraldehyde 3-phosphate dehydrogenase NAD(P) binding" evidence="10">
    <location>
        <begin position="4"/>
        <end position="155"/>
    </location>
</feature>
<keyword evidence="12" id="KW-1185">Reference proteome</keyword>
<keyword evidence="6" id="KW-0547">Nucleotide-binding</keyword>
<feature type="binding site" evidence="5">
    <location>
        <position position="236"/>
    </location>
    <ligand>
        <name>D-glyceraldehyde 3-phosphate</name>
        <dbReference type="ChEBI" id="CHEBI:59776"/>
    </ligand>
</feature>
<dbReference type="RefSeq" id="WP_092117357.1">
    <property type="nucleotide sequence ID" value="NZ_FMXO01000003.1"/>
</dbReference>
<evidence type="ECO:0000256" key="9">
    <source>
        <dbReference type="RuleBase" id="RU361160"/>
    </source>
</evidence>
<feature type="binding site" evidence="6">
    <location>
        <position position="320"/>
    </location>
    <ligand>
        <name>NAD(+)</name>
        <dbReference type="ChEBI" id="CHEBI:57540"/>
    </ligand>
</feature>
<dbReference type="GO" id="GO:0051287">
    <property type="term" value="F:NAD binding"/>
    <property type="evidence" value="ECO:0007669"/>
    <property type="project" value="InterPro"/>
</dbReference>
<dbReference type="InterPro" id="IPR020830">
    <property type="entry name" value="GlycerAld_3-P_DH_AS"/>
</dbReference>
<organism evidence="11 12">
    <name type="scientific">Desulfonatronum thiosulfatophilum</name>
    <dbReference type="NCBI Taxonomy" id="617002"/>
    <lineage>
        <taxon>Bacteria</taxon>
        <taxon>Pseudomonadati</taxon>
        <taxon>Thermodesulfobacteriota</taxon>
        <taxon>Desulfovibrionia</taxon>
        <taxon>Desulfovibrionales</taxon>
        <taxon>Desulfonatronaceae</taxon>
        <taxon>Desulfonatronum</taxon>
    </lineage>
</organism>
<dbReference type="PIRSF" id="PIRSF000149">
    <property type="entry name" value="GAP_DH"/>
    <property type="match status" value="1"/>
</dbReference>
<dbReference type="Pfam" id="PF02800">
    <property type="entry name" value="Gp_dh_C"/>
    <property type="match status" value="1"/>
</dbReference>
<feature type="binding site" evidence="5">
    <location>
        <begin position="213"/>
        <end position="214"/>
    </location>
    <ligand>
        <name>D-glyceraldehyde 3-phosphate</name>
        <dbReference type="ChEBI" id="CHEBI:59776"/>
    </ligand>
</feature>
<dbReference type="PANTHER" id="PTHR43148">
    <property type="entry name" value="GLYCERALDEHYDE-3-PHOSPHATE DEHYDROGENASE 2"/>
    <property type="match status" value="1"/>
</dbReference>
<feature type="binding site" evidence="6">
    <location>
        <position position="81"/>
    </location>
    <ligand>
        <name>NAD(+)</name>
        <dbReference type="ChEBI" id="CHEBI:57540"/>
    </ligand>
</feature>
<dbReference type="GO" id="GO:0006006">
    <property type="term" value="P:glucose metabolic process"/>
    <property type="evidence" value="ECO:0007669"/>
    <property type="project" value="InterPro"/>
</dbReference>
<feature type="site" description="Activates thiol group during catalysis" evidence="7">
    <location>
        <position position="182"/>
    </location>
</feature>
<dbReference type="FunFam" id="3.30.360.10:FF:000002">
    <property type="entry name" value="Glyceraldehyde-3-phosphate dehydrogenase"/>
    <property type="match status" value="1"/>
</dbReference>
<dbReference type="PRINTS" id="PR00078">
    <property type="entry name" value="G3PDHDRGNASE"/>
</dbReference>
<evidence type="ECO:0000256" key="7">
    <source>
        <dbReference type="PIRSR" id="PIRSR000149-4"/>
    </source>
</evidence>
<protein>
    <recommendedName>
        <fullName evidence="9">Glyceraldehyde-3-phosphate dehydrogenase</fullName>
        <ecNumber evidence="9">1.2.1.-</ecNumber>
    </recommendedName>
</protein>
<evidence type="ECO:0000256" key="5">
    <source>
        <dbReference type="PIRSR" id="PIRSR000149-2"/>
    </source>
</evidence>
<evidence type="ECO:0000256" key="2">
    <source>
        <dbReference type="ARBA" id="ARBA00011881"/>
    </source>
</evidence>
<dbReference type="STRING" id="617002.SAMN05660653_00738"/>
<dbReference type="FunFam" id="3.40.50.720:FF:000001">
    <property type="entry name" value="Glyceraldehyde-3-phosphate dehydrogenase"/>
    <property type="match status" value="1"/>
</dbReference>
<dbReference type="Gene3D" id="3.30.360.10">
    <property type="entry name" value="Dihydrodipicolinate Reductase, domain 2"/>
    <property type="match status" value="1"/>
</dbReference>
<dbReference type="InterPro" id="IPR020829">
    <property type="entry name" value="GlycerAld_3-P_DH_cat"/>
</dbReference>
<evidence type="ECO:0000256" key="6">
    <source>
        <dbReference type="PIRSR" id="PIRSR000149-3"/>
    </source>
</evidence>
<evidence type="ECO:0000313" key="11">
    <source>
        <dbReference type="EMBL" id="SDB14691.1"/>
    </source>
</evidence>
<dbReference type="OrthoDB" id="9803304at2"/>
<feature type="active site" description="Nucleophile" evidence="4">
    <location>
        <position position="155"/>
    </location>
</feature>
<dbReference type="NCBIfam" id="TIGR01534">
    <property type="entry name" value="GAPDH-I"/>
    <property type="match status" value="1"/>
</dbReference>
<evidence type="ECO:0000256" key="8">
    <source>
        <dbReference type="RuleBase" id="RU000397"/>
    </source>
</evidence>